<dbReference type="Proteomes" id="UP000003039">
    <property type="component" value="Unassembled WGS sequence"/>
</dbReference>
<evidence type="ECO:0000313" key="2">
    <source>
        <dbReference type="Proteomes" id="UP000003039"/>
    </source>
</evidence>
<name>B7WXA8_COMTK</name>
<organism evidence="1 2">
    <name type="scientific">Comamonas testosteroni (strain DSM 14576 / KF-1)</name>
    <name type="common">Pseudomonas testosteroni</name>
    <dbReference type="NCBI Taxonomy" id="399795"/>
    <lineage>
        <taxon>Bacteria</taxon>
        <taxon>Pseudomonadati</taxon>
        <taxon>Pseudomonadota</taxon>
        <taxon>Betaproteobacteria</taxon>
        <taxon>Burkholderiales</taxon>
        <taxon>Comamonadaceae</taxon>
        <taxon>Comamonas</taxon>
    </lineage>
</organism>
<accession>B7WXA8</accession>
<comment type="caution">
    <text evidence="1">The sequence shown here is derived from an EMBL/GenBank/DDBJ whole genome shotgun (WGS) entry which is preliminary data.</text>
</comment>
<proteinExistence type="predicted"/>
<sequence length="32" mass="3694">MDNDVLKNAVFEVEKRSMDTRSFLKHIQTGLA</sequence>
<evidence type="ECO:0000313" key="1">
    <source>
        <dbReference type="EMBL" id="EED65931.1"/>
    </source>
</evidence>
<protein>
    <submittedName>
        <fullName evidence="1">Uncharacterized protein</fullName>
    </submittedName>
</protein>
<dbReference type="AlphaFoldDB" id="B7WXA8"/>
<dbReference type="EMBL" id="AAUJ02000001">
    <property type="protein sequence ID" value="EED65931.1"/>
    <property type="molecule type" value="Genomic_DNA"/>
</dbReference>
<gene>
    <name evidence="1" type="ORF">CtesDRAFT_PD0877</name>
</gene>
<reference evidence="1 2" key="1">
    <citation type="journal article" date="2004" name="Appl. Environ. Microbiol.">
        <title>Mineralization of individual congeners of linear alkylbenzenesulfonate by defined pairs of heterotrophic bacteria.</title>
        <authorList>
            <person name="Schleheck D."/>
            <person name="Knepper T.P."/>
            <person name="Fischer K."/>
            <person name="Cook A.M."/>
        </authorList>
    </citation>
    <scope>NUCLEOTIDE SEQUENCE [LARGE SCALE GENOMIC DNA]</scope>
    <source>
        <strain evidence="2">DSM 14576 / KF-1</strain>
    </source>
</reference>